<comment type="caution">
    <text evidence="1">The sequence shown here is derived from an EMBL/GenBank/DDBJ whole genome shotgun (WGS) entry which is preliminary data.</text>
</comment>
<dbReference type="EMBL" id="PUIA01000057">
    <property type="protein sequence ID" value="PQO27382.1"/>
    <property type="molecule type" value="Genomic_DNA"/>
</dbReference>
<dbReference type="AlphaFoldDB" id="A0A2S8F5E5"/>
<accession>A0A2S8F5E5</accession>
<protein>
    <submittedName>
        <fullName evidence="1">Uncharacterized protein</fullName>
    </submittedName>
</protein>
<gene>
    <name evidence="1" type="ORF">C5Y96_17730</name>
</gene>
<reference evidence="1 2" key="1">
    <citation type="submission" date="2018-02" db="EMBL/GenBank/DDBJ databases">
        <title>Comparative genomes isolates from brazilian mangrove.</title>
        <authorList>
            <person name="Araujo J.E."/>
            <person name="Taketani R.G."/>
            <person name="Silva M.C.P."/>
            <person name="Loureco M.V."/>
            <person name="Andreote F.D."/>
        </authorList>
    </citation>
    <scope>NUCLEOTIDE SEQUENCE [LARGE SCALE GENOMIC DNA]</scope>
    <source>
        <strain evidence="1 2">HEX-2 MGV</strain>
    </source>
</reference>
<evidence type="ECO:0000313" key="1">
    <source>
        <dbReference type="EMBL" id="PQO27382.1"/>
    </source>
</evidence>
<name>A0A2S8F5E5_9BACT</name>
<evidence type="ECO:0000313" key="2">
    <source>
        <dbReference type="Proteomes" id="UP000240009"/>
    </source>
</evidence>
<dbReference type="Proteomes" id="UP000240009">
    <property type="component" value="Unassembled WGS sequence"/>
</dbReference>
<proteinExistence type="predicted"/>
<organism evidence="1 2">
    <name type="scientific">Blastopirellula marina</name>
    <dbReference type="NCBI Taxonomy" id="124"/>
    <lineage>
        <taxon>Bacteria</taxon>
        <taxon>Pseudomonadati</taxon>
        <taxon>Planctomycetota</taxon>
        <taxon>Planctomycetia</taxon>
        <taxon>Pirellulales</taxon>
        <taxon>Pirellulaceae</taxon>
        <taxon>Blastopirellula</taxon>
    </lineage>
</organism>
<sequence length="63" mass="7173">MANQFGTNCVIFTKIGRFTELDGIDLTPENGDPVARADELLKELYCLEHEDGLNEFPQFRPKD</sequence>